<comment type="caution">
    <text evidence="1">The sequence shown here is derived from an EMBL/GenBank/DDBJ whole genome shotgun (WGS) entry which is preliminary data.</text>
</comment>
<evidence type="ECO:0000313" key="2">
    <source>
        <dbReference type="Proteomes" id="UP001558632"/>
    </source>
</evidence>
<organism evidence="1 2">
    <name type="scientific">Trichinella spiralis</name>
    <name type="common">Trichina worm</name>
    <dbReference type="NCBI Taxonomy" id="6334"/>
    <lineage>
        <taxon>Eukaryota</taxon>
        <taxon>Metazoa</taxon>
        <taxon>Ecdysozoa</taxon>
        <taxon>Nematoda</taxon>
        <taxon>Enoplea</taxon>
        <taxon>Dorylaimia</taxon>
        <taxon>Trichinellida</taxon>
        <taxon>Trichinellidae</taxon>
        <taxon>Trichinella</taxon>
    </lineage>
</organism>
<proteinExistence type="predicted"/>
<dbReference type="EMBL" id="JBEUSY010000225">
    <property type="protein sequence ID" value="KAL1242113.1"/>
    <property type="molecule type" value="Genomic_DNA"/>
</dbReference>
<sequence length="66" mass="7583">MIKLVERQLATQYIRRECNMLISSSSFIQSTLYNSNLRSTVTEVVRCILVVMETRLQNRLCCVGGL</sequence>
<reference evidence="1 2" key="1">
    <citation type="submission" date="2024-07" db="EMBL/GenBank/DDBJ databases">
        <title>Enhanced genomic and transcriptomic resources for Trichinella pseudospiralis and T. spiralis underpin the discovery of pronounced molecular differences between stages and species.</title>
        <authorList>
            <person name="Pasi K.K."/>
            <person name="La Rosa G."/>
            <person name="Gomez-Morales M.A."/>
            <person name="Tosini F."/>
            <person name="Sumanam S."/>
            <person name="Young N.D."/>
            <person name="Chang B.C."/>
            <person name="Robin G.B."/>
        </authorList>
    </citation>
    <scope>NUCLEOTIDE SEQUENCE [LARGE SCALE GENOMIC DNA]</scope>
    <source>
        <strain evidence="1">ISS534</strain>
    </source>
</reference>
<gene>
    <name evidence="1" type="ORF">TSPI_09730</name>
</gene>
<keyword evidence="2" id="KW-1185">Reference proteome</keyword>
<evidence type="ECO:0000313" key="1">
    <source>
        <dbReference type="EMBL" id="KAL1242113.1"/>
    </source>
</evidence>
<dbReference type="Proteomes" id="UP001558632">
    <property type="component" value="Unassembled WGS sequence"/>
</dbReference>
<protein>
    <submittedName>
        <fullName evidence="1">Transcription factor</fullName>
    </submittedName>
</protein>
<name>A0ABR3KNF1_TRISP</name>
<accession>A0ABR3KNF1</accession>